<dbReference type="PANTHER" id="PTHR18919:SF107">
    <property type="entry name" value="ACETYL-COA ACETYLTRANSFERASE, CYTOSOLIC"/>
    <property type="match status" value="1"/>
</dbReference>
<protein>
    <submittedName>
        <fullName evidence="8">Thiolase family protein</fullName>
    </submittedName>
</protein>
<dbReference type="PROSITE" id="PS00099">
    <property type="entry name" value="THIOLASE_3"/>
    <property type="match status" value="1"/>
</dbReference>
<dbReference type="PROSITE" id="PS00737">
    <property type="entry name" value="THIOLASE_2"/>
    <property type="match status" value="1"/>
</dbReference>
<feature type="domain" description="Thiolase N-terminal" evidence="6">
    <location>
        <begin position="8"/>
        <end position="280"/>
    </location>
</feature>
<dbReference type="SUPFAM" id="SSF53901">
    <property type="entry name" value="Thiolase-like"/>
    <property type="match status" value="2"/>
</dbReference>
<sequence length="421" mass="43444">MNESKKLVVVAGVRTPFCKMGSDLAAVSAVDLAAGAMRSMMADAGIRMDVVDEVILGCVCQPFDAANIARVVALRAGVPMDRPAVTVQRNCASGMESVISAAVRMQACCGDVFLVGGVESMSTVPLLFRAQAAKKFAALARERGALGKLKRMAAFRPSDFAPVIGLQLGLTDPVSGLGMGQTAELLAREYGISREAQDEFANQSHHKAAAGAEQFAAEIAPIYTAKGKAVTTDNGVRSDSSVEGLGRLRPVFDRSFGSVTAGNSSQISDGAAVMLVASEERARSEGWPVLGRVDAFAVTGCDPARMGLGPVHAIRKIAKETGVKPDACDVVEINEAFAVQVLAVLKELENDGLAVRADQLNPNGGAIALGHPVGASGARLLLTSLQTLRRGGGKRALASLCVGGGQGVAVLMSAEKGGANE</sequence>
<dbReference type="Pfam" id="PF00108">
    <property type="entry name" value="Thiolase_N"/>
    <property type="match status" value="1"/>
</dbReference>
<dbReference type="Proteomes" id="UP000475117">
    <property type="component" value="Chromosome"/>
</dbReference>
<evidence type="ECO:0000259" key="7">
    <source>
        <dbReference type="Pfam" id="PF02803"/>
    </source>
</evidence>
<dbReference type="Gene3D" id="3.40.47.10">
    <property type="match status" value="1"/>
</dbReference>
<evidence type="ECO:0000256" key="2">
    <source>
        <dbReference type="ARBA" id="ARBA00022679"/>
    </source>
</evidence>
<evidence type="ECO:0000256" key="5">
    <source>
        <dbReference type="RuleBase" id="RU003557"/>
    </source>
</evidence>
<evidence type="ECO:0000313" key="9">
    <source>
        <dbReference type="Proteomes" id="UP000475117"/>
    </source>
</evidence>
<keyword evidence="3 5" id="KW-0012">Acyltransferase</keyword>
<dbReference type="PIRSF" id="PIRSF000429">
    <property type="entry name" value="Ac-CoA_Ac_transf"/>
    <property type="match status" value="1"/>
</dbReference>
<evidence type="ECO:0000256" key="1">
    <source>
        <dbReference type="ARBA" id="ARBA00010982"/>
    </source>
</evidence>
<dbReference type="RefSeq" id="WP_164362496.1">
    <property type="nucleotide sequence ID" value="NZ_CP066776.1"/>
</dbReference>
<keyword evidence="9" id="KW-1185">Reference proteome</keyword>
<dbReference type="InterPro" id="IPR020617">
    <property type="entry name" value="Thiolase_C"/>
</dbReference>
<feature type="active site" description="Proton acceptor" evidence="4">
    <location>
        <position position="401"/>
    </location>
</feature>
<feature type="domain" description="Thiolase C-terminal" evidence="7">
    <location>
        <begin position="289"/>
        <end position="413"/>
    </location>
</feature>
<accession>A0A6B3LAA1</accession>
<dbReference type="InterPro" id="IPR002155">
    <property type="entry name" value="Thiolase"/>
</dbReference>
<dbReference type="InterPro" id="IPR020616">
    <property type="entry name" value="Thiolase_N"/>
</dbReference>
<proteinExistence type="inferred from homology"/>
<reference evidence="8 9" key="1">
    <citation type="submission" date="2020-12" db="EMBL/GenBank/DDBJ databases">
        <title>Sulforoseuscoccus oceanibium gen. nov., sp. nov., a representative of the phylum Verrucomicrobia with special cytoplasmic membrane, and proposal of Sulforoseuscoccusaceae fam. nov.</title>
        <authorList>
            <person name="Xi F."/>
        </authorList>
    </citation>
    <scope>NUCLEOTIDE SEQUENCE [LARGE SCALE GENOMIC DNA]</scope>
    <source>
        <strain evidence="8 9">T37</strain>
    </source>
</reference>
<dbReference type="InterPro" id="IPR020610">
    <property type="entry name" value="Thiolase_AS"/>
</dbReference>
<dbReference type="NCBIfam" id="TIGR01930">
    <property type="entry name" value="AcCoA-C-Actrans"/>
    <property type="match status" value="1"/>
</dbReference>
<comment type="similarity">
    <text evidence="1 5">Belongs to the thiolase-like superfamily. Thiolase family.</text>
</comment>
<dbReference type="KEGG" id="soa:G3M56_009620"/>
<feature type="active site" description="Proton acceptor" evidence="4">
    <location>
        <position position="371"/>
    </location>
</feature>
<organism evidence="8 9">
    <name type="scientific">Sulfuriroseicoccus oceanibius</name>
    <dbReference type="NCBI Taxonomy" id="2707525"/>
    <lineage>
        <taxon>Bacteria</taxon>
        <taxon>Pseudomonadati</taxon>
        <taxon>Verrucomicrobiota</taxon>
        <taxon>Verrucomicrobiia</taxon>
        <taxon>Verrucomicrobiales</taxon>
        <taxon>Verrucomicrobiaceae</taxon>
        <taxon>Sulfuriroseicoccus</taxon>
    </lineage>
</organism>
<evidence type="ECO:0000256" key="3">
    <source>
        <dbReference type="ARBA" id="ARBA00023315"/>
    </source>
</evidence>
<keyword evidence="2 5" id="KW-0808">Transferase</keyword>
<dbReference type="AlphaFoldDB" id="A0A6B3LAA1"/>
<evidence type="ECO:0000313" key="8">
    <source>
        <dbReference type="EMBL" id="QQL44153.1"/>
    </source>
</evidence>
<dbReference type="EMBL" id="CP066776">
    <property type="protein sequence ID" value="QQL44153.1"/>
    <property type="molecule type" value="Genomic_DNA"/>
</dbReference>
<evidence type="ECO:0000259" key="6">
    <source>
        <dbReference type="Pfam" id="PF00108"/>
    </source>
</evidence>
<dbReference type="CDD" id="cd00751">
    <property type="entry name" value="thiolase"/>
    <property type="match status" value="1"/>
</dbReference>
<dbReference type="GO" id="GO:0003988">
    <property type="term" value="F:acetyl-CoA C-acyltransferase activity"/>
    <property type="evidence" value="ECO:0007669"/>
    <property type="project" value="UniProtKB-ARBA"/>
</dbReference>
<name>A0A6B3LAA1_9BACT</name>
<dbReference type="Pfam" id="PF02803">
    <property type="entry name" value="Thiolase_C"/>
    <property type="match status" value="1"/>
</dbReference>
<dbReference type="InterPro" id="IPR020613">
    <property type="entry name" value="Thiolase_CS"/>
</dbReference>
<dbReference type="PANTHER" id="PTHR18919">
    <property type="entry name" value="ACETYL-COA C-ACYLTRANSFERASE"/>
    <property type="match status" value="1"/>
</dbReference>
<gene>
    <name evidence="8" type="ORF">G3M56_009620</name>
</gene>
<dbReference type="InterPro" id="IPR016039">
    <property type="entry name" value="Thiolase-like"/>
</dbReference>
<evidence type="ECO:0000256" key="4">
    <source>
        <dbReference type="PIRSR" id="PIRSR000429-1"/>
    </source>
</evidence>
<feature type="active site" description="Acyl-thioester intermediate" evidence="4">
    <location>
        <position position="91"/>
    </location>
</feature>